<sequence length="95" mass="10353">MFESFPVLHEKGSLVTSKLLRPKAGVNRANDVNASGKQGNWGNSGLVVGAQCTGNGYQLISKPPSKPSPEWEGFWPVQYLATYVFTSTGVERPKR</sequence>
<dbReference type="AlphaFoldDB" id="A0A150X3N5"/>
<evidence type="ECO:0000313" key="2">
    <source>
        <dbReference type="Proteomes" id="UP000075606"/>
    </source>
</evidence>
<organism evidence="1 2">
    <name type="scientific">Roseivirga spongicola</name>
    <dbReference type="NCBI Taxonomy" id="333140"/>
    <lineage>
        <taxon>Bacteria</taxon>
        <taxon>Pseudomonadati</taxon>
        <taxon>Bacteroidota</taxon>
        <taxon>Cytophagia</taxon>
        <taxon>Cytophagales</taxon>
        <taxon>Roseivirgaceae</taxon>
        <taxon>Roseivirga</taxon>
    </lineage>
</organism>
<reference evidence="1 2" key="1">
    <citation type="submission" date="2016-01" db="EMBL/GenBank/DDBJ databases">
        <title>Genome sequencing of Roseivirga spongicola UST030701-084.</title>
        <authorList>
            <person name="Selvaratnam C."/>
            <person name="Thevarajoo S."/>
            <person name="Goh K.M."/>
            <person name="Ee R."/>
            <person name="Chan K.-G."/>
            <person name="Chong C.S."/>
        </authorList>
    </citation>
    <scope>NUCLEOTIDE SEQUENCE [LARGE SCALE GENOMIC DNA]</scope>
    <source>
        <strain evidence="1 2">UST030701-084</strain>
    </source>
</reference>
<comment type="caution">
    <text evidence="1">The sequence shown here is derived from an EMBL/GenBank/DDBJ whole genome shotgun (WGS) entry which is preliminary data.</text>
</comment>
<name>A0A150X3N5_9BACT</name>
<gene>
    <name evidence="1" type="ORF">AWW68_11445</name>
</gene>
<dbReference type="Proteomes" id="UP000075606">
    <property type="component" value="Unassembled WGS sequence"/>
</dbReference>
<keyword evidence="2" id="KW-1185">Reference proteome</keyword>
<dbReference type="EMBL" id="LRPC01000028">
    <property type="protein sequence ID" value="KYG73317.1"/>
    <property type="molecule type" value="Genomic_DNA"/>
</dbReference>
<proteinExistence type="predicted"/>
<accession>A0A150X3N5</accession>
<protein>
    <submittedName>
        <fullName evidence="1">Uncharacterized protein</fullName>
    </submittedName>
</protein>
<evidence type="ECO:0000313" key="1">
    <source>
        <dbReference type="EMBL" id="KYG73317.1"/>
    </source>
</evidence>